<dbReference type="SUPFAM" id="SSF55298">
    <property type="entry name" value="YjgF-like"/>
    <property type="match status" value="1"/>
</dbReference>
<dbReference type="Pfam" id="PF14588">
    <property type="entry name" value="YjgF_endoribonc"/>
    <property type="match status" value="1"/>
</dbReference>
<gene>
    <name evidence="2" type="ORF">MFMK1_001761</name>
</gene>
<organism evidence="2 3">
    <name type="scientific">Metallumcola ferriviriculae</name>
    <dbReference type="NCBI Taxonomy" id="3039180"/>
    <lineage>
        <taxon>Bacteria</taxon>
        <taxon>Bacillati</taxon>
        <taxon>Bacillota</taxon>
        <taxon>Clostridia</taxon>
        <taxon>Neomoorellales</taxon>
        <taxon>Desulfitibacteraceae</taxon>
        <taxon>Metallumcola</taxon>
    </lineage>
</organism>
<dbReference type="InterPro" id="IPR035959">
    <property type="entry name" value="RutC-like_sf"/>
</dbReference>
<sequence length="155" mass="16591">MSQVSYEEKIKELGLTIPEAPKPVAAYVPAVKVDSYVYTSGQIPFVNGELKFKGKVGRDIKLEQGYEAAKTCALNCLAVIKGQIGSLDNIDRIVKVTGFVNSAPNFTDQPKVINGASELLGDIFGDKGQHARAAVGVNELPVDAAVEVEMVVKIK</sequence>
<dbReference type="Gene3D" id="3.30.1330.40">
    <property type="entry name" value="RutC-like"/>
    <property type="match status" value="1"/>
</dbReference>
<evidence type="ECO:0000313" key="3">
    <source>
        <dbReference type="Proteomes" id="UP001329915"/>
    </source>
</evidence>
<dbReference type="CDD" id="cd02199">
    <property type="entry name" value="YjgF_YER057c_UK114_like_1"/>
    <property type="match status" value="1"/>
</dbReference>
<dbReference type="PANTHER" id="PTHR43760">
    <property type="entry name" value="ENDORIBONUCLEASE-RELATED"/>
    <property type="match status" value="1"/>
</dbReference>
<keyword evidence="3" id="KW-1185">Reference proteome</keyword>
<name>A0AAU0ULY3_9FIRM</name>
<dbReference type="Proteomes" id="UP001329915">
    <property type="component" value="Chromosome"/>
</dbReference>
<protein>
    <submittedName>
        <fullName evidence="2">RidA family protein</fullName>
    </submittedName>
</protein>
<evidence type="ECO:0000313" key="2">
    <source>
        <dbReference type="EMBL" id="WRO21940.1"/>
    </source>
</evidence>
<evidence type="ECO:0000259" key="1">
    <source>
        <dbReference type="Pfam" id="PF14588"/>
    </source>
</evidence>
<accession>A0AAU0ULY3</accession>
<proteinExistence type="predicted"/>
<dbReference type="InterPro" id="IPR013813">
    <property type="entry name" value="Endoribo_LPSP/chorism_mut-like"/>
</dbReference>
<feature type="domain" description="Endoribonuclease L-PSP/chorismate mutase-like" evidence="1">
    <location>
        <begin position="10"/>
        <end position="145"/>
    </location>
</feature>
<dbReference type="AlphaFoldDB" id="A0AAU0ULY3"/>
<dbReference type="EMBL" id="CP121694">
    <property type="protein sequence ID" value="WRO21940.1"/>
    <property type="molecule type" value="Genomic_DNA"/>
</dbReference>
<reference evidence="2 3" key="1">
    <citation type="submission" date="2023-04" db="EMBL/GenBank/DDBJ databases">
        <authorList>
            <person name="Hsu D."/>
        </authorList>
    </citation>
    <scope>NUCLEOTIDE SEQUENCE [LARGE SCALE GENOMIC DNA]</scope>
    <source>
        <strain evidence="2 3">MK1</strain>
    </source>
</reference>
<dbReference type="KEGG" id="dbc:MFMK1_001761"/>
<dbReference type="PANTHER" id="PTHR43760:SF1">
    <property type="entry name" value="ENDORIBONUCLEASE L-PSP_CHORISMATE MUTASE-LIKE DOMAIN-CONTAINING PROTEIN"/>
    <property type="match status" value="1"/>
</dbReference>